<dbReference type="Pfam" id="PF13508">
    <property type="entry name" value="Acetyltransf_7"/>
    <property type="match status" value="1"/>
</dbReference>
<dbReference type="InterPro" id="IPR000182">
    <property type="entry name" value="GNAT_dom"/>
</dbReference>
<dbReference type="Proteomes" id="UP001516662">
    <property type="component" value="Unassembled WGS sequence"/>
</dbReference>
<accession>A0ABR9QGB8</accession>
<dbReference type="Gene3D" id="3.40.630.30">
    <property type="match status" value="1"/>
</dbReference>
<keyword evidence="3" id="KW-1185">Reference proteome</keyword>
<evidence type="ECO:0000313" key="3">
    <source>
        <dbReference type="Proteomes" id="UP001516662"/>
    </source>
</evidence>
<dbReference type="PROSITE" id="PS51186">
    <property type="entry name" value="GNAT"/>
    <property type="match status" value="1"/>
</dbReference>
<proteinExistence type="predicted"/>
<dbReference type="SUPFAM" id="SSF55729">
    <property type="entry name" value="Acyl-CoA N-acyltransferases (Nat)"/>
    <property type="match status" value="1"/>
</dbReference>
<evidence type="ECO:0000259" key="1">
    <source>
        <dbReference type="PROSITE" id="PS51186"/>
    </source>
</evidence>
<gene>
    <name evidence="2" type="ORF">IMZ08_05475</name>
</gene>
<dbReference type="CDD" id="cd04301">
    <property type="entry name" value="NAT_SF"/>
    <property type="match status" value="1"/>
</dbReference>
<protein>
    <submittedName>
        <fullName evidence="2">GNAT family N-acetyltransferase</fullName>
    </submittedName>
</protein>
<organism evidence="2 3">
    <name type="scientific">Litchfieldia luteola</name>
    <dbReference type="NCBI Taxonomy" id="682179"/>
    <lineage>
        <taxon>Bacteria</taxon>
        <taxon>Bacillati</taxon>
        <taxon>Bacillota</taxon>
        <taxon>Bacilli</taxon>
        <taxon>Bacillales</taxon>
        <taxon>Bacillaceae</taxon>
        <taxon>Litchfieldia</taxon>
    </lineage>
</organism>
<name>A0ABR9QGB8_9BACI</name>
<sequence length="174" mass="20178">MHKLGFTQSVELKDGLVYFYLVKDSVEDYEIRLINNLLEVNYLELVNESKSEGFRFLERLVFDYKSGSNTFSKPGEVLYGLFNRAGLLVAIGGLTIDPYAGDNKIGRLRRFYVARNERRKGLGRLLVDTILQEARTKFKIIVLYTDTEEASQFYRRIGFIKEGKYPNSSFYINL</sequence>
<reference evidence="2 3" key="1">
    <citation type="submission" date="2020-10" db="EMBL/GenBank/DDBJ databases">
        <title>Bacillus sp. HD4P25, an endophyte from a halophyte.</title>
        <authorList>
            <person name="Sun J.-Q."/>
        </authorList>
    </citation>
    <scope>NUCLEOTIDE SEQUENCE [LARGE SCALE GENOMIC DNA]</scope>
    <source>
        <strain evidence="2 3">YIM 93174</strain>
    </source>
</reference>
<evidence type="ECO:0000313" key="2">
    <source>
        <dbReference type="EMBL" id="MBE4907513.1"/>
    </source>
</evidence>
<dbReference type="EMBL" id="JADCLJ010000011">
    <property type="protein sequence ID" value="MBE4907513.1"/>
    <property type="molecule type" value="Genomic_DNA"/>
</dbReference>
<dbReference type="InterPro" id="IPR016181">
    <property type="entry name" value="Acyl_CoA_acyltransferase"/>
</dbReference>
<comment type="caution">
    <text evidence="2">The sequence shown here is derived from an EMBL/GenBank/DDBJ whole genome shotgun (WGS) entry which is preliminary data.</text>
</comment>
<feature type="domain" description="N-acetyltransferase" evidence="1">
    <location>
        <begin position="29"/>
        <end position="174"/>
    </location>
</feature>